<sequence>MFRKVGEVEGREKSEGITSMVGAVTRNVSVKELGVDDAGVEVTGI</sequence>
<dbReference type="EMBL" id="AWUE01017911">
    <property type="protein sequence ID" value="OMO83919.1"/>
    <property type="molecule type" value="Genomic_DNA"/>
</dbReference>
<evidence type="ECO:0000313" key="2">
    <source>
        <dbReference type="Proteomes" id="UP000187203"/>
    </source>
</evidence>
<gene>
    <name evidence="1" type="ORF">COLO4_22321</name>
</gene>
<evidence type="ECO:0000313" key="1">
    <source>
        <dbReference type="EMBL" id="OMO83919.1"/>
    </source>
</evidence>
<name>A0A1R3IMV1_9ROSI</name>
<reference evidence="2" key="1">
    <citation type="submission" date="2013-09" db="EMBL/GenBank/DDBJ databases">
        <title>Corchorus olitorius genome sequencing.</title>
        <authorList>
            <person name="Alam M."/>
            <person name="Haque M.S."/>
            <person name="Islam M.S."/>
            <person name="Emdad E.M."/>
            <person name="Islam M.M."/>
            <person name="Ahmed B."/>
            <person name="Halim A."/>
            <person name="Hossen Q.M.M."/>
            <person name="Hossain M.Z."/>
            <person name="Ahmed R."/>
            <person name="Khan M.M."/>
            <person name="Islam R."/>
            <person name="Rashid M.M."/>
            <person name="Khan S.A."/>
            <person name="Rahman M.S."/>
            <person name="Alam M."/>
            <person name="Yahiya A.S."/>
            <person name="Khan M.S."/>
            <person name="Azam M.S."/>
            <person name="Haque T."/>
            <person name="Lashkar M.Z.H."/>
            <person name="Akhand A.I."/>
            <person name="Morshed G."/>
            <person name="Roy S."/>
            <person name="Uddin K.S."/>
            <person name="Rabeya T."/>
            <person name="Hossain A.S."/>
            <person name="Chowdhury A."/>
            <person name="Snigdha A.R."/>
            <person name="Mortoza M.S."/>
            <person name="Matin S.A."/>
            <person name="Hoque S.M.E."/>
            <person name="Islam M.K."/>
            <person name="Roy D.K."/>
            <person name="Haider R."/>
            <person name="Moosa M.M."/>
            <person name="Elias S.M."/>
            <person name="Hasan A.M."/>
            <person name="Jahan S."/>
            <person name="Shafiuddin M."/>
            <person name="Mahmood N."/>
            <person name="Shommy N.S."/>
        </authorList>
    </citation>
    <scope>NUCLEOTIDE SEQUENCE [LARGE SCALE GENOMIC DNA]</scope>
    <source>
        <strain evidence="2">cv. O-4</strain>
    </source>
</reference>
<dbReference type="AlphaFoldDB" id="A0A1R3IMV1"/>
<dbReference type="Proteomes" id="UP000187203">
    <property type="component" value="Unassembled WGS sequence"/>
</dbReference>
<comment type="caution">
    <text evidence="1">The sequence shown here is derived from an EMBL/GenBank/DDBJ whole genome shotgun (WGS) entry which is preliminary data.</text>
</comment>
<keyword evidence="2" id="KW-1185">Reference proteome</keyword>
<proteinExistence type="predicted"/>
<organism evidence="1 2">
    <name type="scientific">Corchorus olitorius</name>
    <dbReference type="NCBI Taxonomy" id="93759"/>
    <lineage>
        <taxon>Eukaryota</taxon>
        <taxon>Viridiplantae</taxon>
        <taxon>Streptophyta</taxon>
        <taxon>Embryophyta</taxon>
        <taxon>Tracheophyta</taxon>
        <taxon>Spermatophyta</taxon>
        <taxon>Magnoliopsida</taxon>
        <taxon>eudicotyledons</taxon>
        <taxon>Gunneridae</taxon>
        <taxon>Pentapetalae</taxon>
        <taxon>rosids</taxon>
        <taxon>malvids</taxon>
        <taxon>Malvales</taxon>
        <taxon>Malvaceae</taxon>
        <taxon>Grewioideae</taxon>
        <taxon>Apeibeae</taxon>
        <taxon>Corchorus</taxon>
    </lineage>
</organism>
<protein>
    <submittedName>
        <fullName evidence="1">Uncharacterized protein</fullName>
    </submittedName>
</protein>
<accession>A0A1R3IMV1</accession>